<dbReference type="PANTHER" id="PTHR30251">
    <property type="entry name" value="PILUS ASSEMBLY CHAPERONE"/>
    <property type="match status" value="1"/>
</dbReference>
<sequence length="241" mass="27071">MMKRSVLWLLCLLISSPLHAGIMAAGTRVIYPAGKREQSLMLVNTNKYPVVVQSWVDDGTGDPESAAAPFVALPAVFRLKPGERQGLRLIYNQDPLPQDRESVFWINLYEIPPLTAKKAEAARLTVAMNTQMKLFWRPKDLTMTLEEAVKKLAFRLVPDGKGWAVECNNPTPLNISFTSLALLKGTHEQKVTQQPDMMIRTFSTRRYPLDAVKGMPDGSRLRVRYLNDSGVSVEKMVSLQQ</sequence>
<accession>A0ABS7RZV5</accession>
<evidence type="ECO:0000256" key="4">
    <source>
        <dbReference type="ARBA" id="ARBA00022764"/>
    </source>
</evidence>
<feature type="domain" description="Pili assembly chaperone N-terminal" evidence="8">
    <location>
        <begin position="21"/>
        <end position="141"/>
    </location>
</feature>
<reference evidence="10 11" key="1">
    <citation type="submission" date="2020-11" db="EMBL/GenBank/DDBJ databases">
        <title>Draft Genome of Enterobacter sp. strain EMC7.</title>
        <authorList>
            <person name="Barman P."/>
            <person name="Sinha S."/>
            <person name="Sen S."/>
            <person name="Chakraborty R."/>
        </authorList>
    </citation>
    <scope>NUCLEOTIDE SEQUENCE [LARGE SCALE GENOMIC DNA]</scope>
    <source>
        <strain evidence="10 11">EMC7</strain>
    </source>
</reference>
<gene>
    <name evidence="10" type="ORF">ITX56_18980</name>
</gene>
<dbReference type="Proteomes" id="UP000706580">
    <property type="component" value="Unassembled WGS sequence"/>
</dbReference>
<dbReference type="SUPFAM" id="SSF49354">
    <property type="entry name" value="PapD-like"/>
    <property type="match status" value="1"/>
</dbReference>
<dbReference type="PROSITE" id="PS00635">
    <property type="entry name" value="PILI_CHAPERONE"/>
    <property type="match status" value="1"/>
</dbReference>
<name>A0ABS7RZV5_9ENTR</name>
<feature type="domain" description="Pili assembly chaperone C-terminal" evidence="9">
    <location>
        <begin position="168"/>
        <end position="232"/>
    </location>
</feature>
<dbReference type="RefSeq" id="WP_223075444.1">
    <property type="nucleotide sequence ID" value="NZ_JADMNK010000012.1"/>
</dbReference>
<dbReference type="InterPro" id="IPR036316">
    <property type="entry name" value="Pili_assmbl_chap_C_dom_sf"/>
</dbReference>
<keyword evidence="4" id="KW-0574">Periplasm</keyword>
<dbReference type="PRINTS" id="PR00969">
    <property type="entry name" value="CHAPERONPILI"/>
</dbReference>
<dbReference type="InterPro" id="IPR018046">
    <property type="entry name" value="Pili_assmbl_chaperone_CS"/>
</dbReference>
<evidence type="ECO:0000256" key="5">
    <source>
        <dbReference type="ARBA" id="ARBA00023186"/>
    </source>
</evidence>
<dbReference type="SUPFAM" id="SSF49584">
    <property type="entry name" value="Periplasmic chaperone C-domain"/>
    <property type="match status" value="1"/>
</dbReference>
<dbReference type="InterPro" id="IPR001829">
    <property type="entry name" value="Pili_assmbl_chaperone_bac"/>
</dbReference>
<comment type="subcellular location">
    <subcellularLocation>
        <location evidence="1 6">Periplasm</location>
    </subcellularLocation>
</comment>
<evidence type="ECO:0000256" key="1">
    <source>
        <dbReference type="ARBA" id="ARBA00004418"/>
    </source>
</evidence>
<feature type="signal peptide" evidence="7">
    <location>
        <begin position="1"/>
        <end position="20"/>
    </location>
</feature>
<evidence type="ECO:0000313" key="10">
    <source>
        <dbReference type="EMBL" id="MBZ0059848.1"/>
    </source>
</evidence>
<protein>
    <submittedName>
        <fullName evidence="10">Molecular chaperone</fullName>
    </submittedName>
</protein>
<evidence type="ECO:0000259" key="9">
    <source>
        <dbReference type="Pfam" id="PF02753"/>
    </source>
</evidence>
<dbReference type="InterPro" id="IPR050643">
    <property type="entry name" value="Periplasmic_pilus_chap"/>
</dbReference>
<evidence type="ECO:0000256" key="3">
    <source>
        <dbReference type="ARBA" id="ARBA00022729"/>
    </source>
</evidence>
<dbReference type="PANTHER" id="PTHR30251:SF7">
    <property type="entry name" value="FIMBRIAE CHAPARONE"/>
    <property type="match status" value="1"/>
</dbReference>
<keyword evidence="3 7" id="KW-0732">Signal</keyword>
<evidence type="ECO:0000256" key="2">
    <source>
        <dbReference type="ARBA" id="ARBA00007399"/>
    </source>
</evidence>
<dbReference type="InterPro" id="IPR016147">
    <property type="entry name" value="Pili_assmbl_chaperone_N"/>
</dbReference>
<dbReference type="InterPro" id="IPR008962">
    <property type="entry name" value="PapD-like_sf"/>
</dbReference>
<comment type="similarity">
    <text evidence="2 6">Belongs to the periplasmic pilus chaperone family.</text>
</comment>
<evidence type="ECO:0000313" key="11">
    <source>
        <dbReference type="Proteomes" id="UP000706580"/>
    </source>
</evidence>
<dbReference type="Pfam" id="PF02753">
    <property type="entry name" value="PapD_C"/>
    <property type="match status" value="1"/>
</dbReference>
<comment type="caution">
    <text evidence="10">The sequence shown here is derived from an EMBL/GenBank/DDBJ whole genome shotgun (WGS) entry which is preliminary data.</text>
</comment>
<dbReference type="EMBL" id="JADMNK010000012">
    <property type="protein sequence ID" value="MBZ0059848.1"/>
    <property type="molecule type" value="Genomic_DNA"/>
</dbReference>
<evidence type="ECO:0000256" key="7">
    <source>
        <dbReference type="SAM" id="SignalP"/>
    </source>
</evidence>
<keyword evidence="11" id="KW-1185">Reference proteome</keyword>
<dbReference type="Pfam" id="PF00345">
    <property type="entry name" value="PapD_N"/>
    <property type="match status" value="1"/>
</dbReference>
<feature type="chain" id="PRO_5045444667" evidence="7">
    <location>
        <begin position="21"/>
        <end position="241"/>
    </location>
</feature>
<evidence type="ECO:0000259" key="8">
    <source>
        <dbReference type="Pfam" id="PF00345"/>
    </source>
</evidence>
<keyword evidence="5 6" id="KW-0143">Chaperone</keyword>
<dbReference type="InterPro" id="IPR013783">
    <property type="entry name" value="Ig-like_fold"/>
</dbReference>
<dbReference type="Gene3D" id="2.60.40.10">
    <property type="entry name" value="Immunoglobulins"/>
    <property type="match status" value="2"/>
</dbReference>
<evidence type="ECO:0000256" key="6">
    <source>
        <dbReference type="RuleBase" id="RU003918"/>
    </source>
</evidence>
<organism evidence="10 11">
    <name type="scientific">Leclercia barmai</name>
    <dbReference type="NCBI Taxonomy" id="2785629"/>
    <lineage>
        <taxon>Bacteria</taxon>
        <taxon>Pseudomonadati</taxon>
        <taxon>Pseudomonadota</taxon>
        <taxon>Gammaproteobacteria</taxon>
        <taxon>Enterobacterales</taxon>
        <taxon>Enterobacteriaceae</taxon>
        <taxon>Leclercia</taxon>
    </lineage>
</organism>
<dbReference type="InterPro" id="IPR016148">
    <property type="entry name" value="Pili_assmbl_chaperone_C"/>
</dbReference>
<proteinExistence type="inferred from homology"/>